<proteinExistence type="predicted"/>
<evidence type="ECO:0000313" key="2">
    <source>
        <dbReference type="Proteomes" id="UP000276301"/>
    </source>
</evidence>
<dbReference type="EMBL" id="RCHT01000013">
    <property type="protein sequence ID" value="RLL10684.1"/>
    <property type="molecule type" value="Genomic_DNA"/>
</dbReference>
<dbReference type="RefSeq" id="WP_121586971.1">
    <property type="nucleotide sequence ID" value="NZ_DBFBJK010000350.1"/>
</dbReference>
<evidence type="ECO:0000313" key="1">
    <source>
        <dbReference type="EMBL" id="RLL10684.1"/>
    </source>
</evidence>
<keyword evidence="2" id="KW-1185">Reference proteome</keyword>
<dbReference type="Proteomes" id="UP000276301">
    <property type="component" value="Unassembled WGS sequence"/>
</dbReference>
<dbReference type="NCBIfam" id="NF041551">
    <property type="entry name" value="YlcI_YnfO_N"/>
    <property type="match status" value="1"/>
</dbReference>
<organism evidence="1 2">
    <name type="scientific">Anaerotruncus massiliensis</name>
    <name type="common">ex Liu et al. 2021</name>
    <dbReference type="NCBI Taxonomy" id="2321404"/>
    <lineage>
        <taxon>Bacteria</taxon>
        <taxon>Bacillati</taxon>
        <taxon>Bacillota</taxon>
        <taxon>Clostridia</taxon>
        <taxon>Eubacteriales</taxon>
        <taxon>Oscillospiraceae</taxon>
        <taxon>Anaerotruncus</taxon>
    </lineage>
</organism>
<reference evidence="1 2" key="1">
    <citation type="submission" date="2018-10" db="EMBL/GenBank/DDBJ databases">
        <title>Anaerotruncus faecis sp. nov., isolated from human feces.</title>
        <authorList>
            <person name="Wang Y.-J."/>
        </authorList>
    </citation>
    <scope>NUCLEOTIDE SEQUENCE [LARGE SCALE GENOMIC DNA]</scope>
    <source>
        <strain evidence="1 2">22A2-44</strain>
    </source>
</reference>
<dbReference type="Pfam" id="PF05534">
    <property type="entry name" value="HicB"/>
    <property type="match status" value="1"/>
</dbReference>
<dbReference type="InterPro" id="IPR010985">
    <property type="entry name" value="Ribbon_hlx_hlx"/>
</dbReference>
<sequence length="57" mass="6748">MFQITRPEYISKTFRLPKELLRQMEETAQRQGVSLNSLVVQCCDYALRNLERETSPE</sequence>
<name>A0A498CNN3_9FIRM</name>
<dbReference type="Gene3D" id="1.10.1220.10">
    <property type="entry name" value="Met repressor-like"/>
    <property type="match status" value="1"/>
</dbReference>
<gene>
    <name evidence="1" type="ORF">D4A47_08345</name>
</gene>
<protein>
    <submittedName>
        <fullName evidence="1">Toxin-antitoxin system HicB family antitoxin</fullName>
    </submittedName>
</protein>
<dbReference type="GO" id="GO:0006355">
    <property type="term" value="P:regulation of DNA-templated transcription"/>
    <property type="evidence" value="ECO:0007669"/>
    <property type="project" value="InterPro"/>
</dbReference>
<dbReference type="SUPFAM" id="SSF47598">
    <property type="entry name" value="Ribbon-helix-helix"/>
    <property type="match status" value="1"/>
</dbReference>
<dbReference type="AlphaFoldDB" id="A0A498CNN3"/>
<dbReference type="InterPro" id="IPR008651">
    <property type="entry name" value="Uncharacterised_HicB"/>
</dbReference>
<comment type="caution">
    <text evidence="1">The sequence shown here is derived from an EMBL/GenBank/DDBJ whole genome shotgun (WGS) entry which is preliminary data.</text>
</comment>
<accession>A0A498CNN3</accession>
<dbReference type="InterPro" id="IPR013321">
    <property type="entry name" value="Arc_rbn_hlx_hlx"/>
</dbReference>